<proteinExistence type="inferred from homology"/>
<comment type="similarity">
    <text evidence="1">Belongs to the short-chain dehydrogenases/reductases (SDR) family.</text>
</comment>
<dbReference type="Gene3D" id="3.40.50.720">
    <property type="entry name" value="NAD(P)-binding Rossmann-like Domain"/>
    <property type="match status" value="1"/>
</dbReference>
<dbReference type="GeneID" id="19186430"/>
<evidence type="ECO:0008006" key="5">
    <source>
        <dbReference type="Google" id="ProtNLM"/>
    </source>
</evidence>
<dbReference type="OrthoDB" id="5840532at2759"/>
<dbReference type="Pfam" id="PF13561">
    <property type="entry name" value="adh_short_C2"/>
    <property type="match status" value="1"/>
</dbReference>
<keyword evidence="4" id="KW-1185">Reference proteome</keyword>
<dbReference type="AlphaFoldDB" id="W9XDG0"/>
<accession>W9XDG0</accession>
<dbReference type="SUPFAM" id="SSF51735">
    <property type="entry name" value="NAD(P)-binding Rossmann-fold domains"/>
    <property type="match status" value="1"/>
</dbReference>
<evidence type="ECO:0000313" key="4">
    <source>
        <dbReference type="Proteomes" id="UP000019471"/>
    </source>
</evidence>
<dbReference type="PANTHER" id="PTHR24321:SF12">
    <property type="entry name" value="SHORT-CHAIN DEHYDROGENASE_REDUCTASE FAMILY, PUTATIVE (AFU_ORTHOLOGUE AFUA_5G14340)-RELATED"/>
    <property type="match status" value="1"/>
</dbReference>
<protein>
    <recommendedName>
        <fullName evidence="5">3-oxoacyl-[acyl-carrier protein] reductase</fullName>
    </recommendedName>
</protein>
<organism evidence="3 4">
    <name type="scientific">Cladophialophora psammophila CBS 110553</name>
    <dbReference type="NCBI Taxonomy" id="1182543"/>
    <lineage>
        <taxon>Eukaryota</taxon>
        <taxon>Fungi</taxon>
        <taxon>Dikarya</taxon>
        <taxon>Ascomycota</taxon>
        <taxon>Pezizomycotina</taxon>
        <taxon>Eurotiomycetes</taxon>
        <taxon>Chaetothyriomycetidae</taxon>
        <taxon>Chaetothyriales</taxon>
        <taxon>Herpotrichiellaceae</taxon>
        <taxon>Cladophialophora</taxon>
    </lineage>
</organism>
<sequence length="257" mass="27226">MSILSGVALVIGAGSDDGSAVAHLLVKSGCRRLILGDRDVSALEKVVGECRNLGDASLRIISERCNTNEPSDIDRLIAAGVKEFGEINCCANCERPRGIEGRTTETPRTHFVQDTEVWQRGIWLAMRAEIRQFLAQKEQGNLSLCNIVNVAAAHGFASDRGFPGYCAAAHGIVGMTRATAMDYLAKAIRVNCVCPGPVEPIDSDAISAKGSLPPAPIGRYITTAEVAQAVVFLLGDGAAAITGIELPVDGGWSLYHH</sequence>
<keyword evidence="2" id="KW-0560">Oxidoreductase</keyword>
<dbReference type="STRING" id="1182543.W9XDG0"/>
<evidence type="ECO:0000256" key="1">
    <source>
        <dbReference type="ARBA" id="ARBA00006484"/>
    </source>
</evidence>
<gene>
    <name evidence="3" type="ORF">A1O5_01697</name>
</gene>
<evidence type="ECO:0000256" key="2">
    <source>
        <dbReference type="ARBA" id="ARBA00023002"/>
    </source>
</evidence>
<dbReference type="Proteomes" id="UP000019471">
    <property type="component" value="Unassembled WGS sequence"/>
</dbReference>
<reference evidence="3 4" key="1">
    <citation type="submission" date="2013-03" db="EMBL/GenBank/DDBJ databases">
        <title>The Genome Sequence of Cladophialophora psammophila CBS 110553.</title>
        <authorList>
            <consortium name="The Broad Institute Genomics Platform"/>
            <person name="Cuomo C."/>
            <person name="de Hoog S."/>
            <person name="Gorbushina A."/>
            <person name="Walker B."/>
            <person name="Young S.K."/>
            <person name="Zeng Q."/>
            <person name="Gargeya S."/>
            <person name="Fitzgerald M."/>
            <person name="Haas B."/>
            <person name="Abouelleil A."/>
            <person name="Allen A.W."/>
            <person name="Alvarado L."/>
            <person name="Arachchi H.M."/>
            <person name="Berlin A.M."/>
            <person name="Chapman S.B."/>
            <person name="Gainer-Dewar J."/>
            <person name="Goldberg J."/>
            <person name="Griggs A."/>
            <person name="Gujja S."/>
            <person name="Hansen M."/>
            <person name="Howarth C."/>
            <person name="Imamovic A."/>
            <person name="Ireland A."/>
            <person name="Larimer J."/>
            <person name="McCowan C."/>
            <person name="Murphy C."/>
            <person name="Pearson M."/>
            <person name="Poon T.W."/>
            <person name="Priest M."/>
            <person name="Roberts A."/>
            <person name="Saif S."/>
            <person name="Shea T."/>
            <person name="Sisk P."/>
            <person name="Sykes S."/>
            <person name="Wortman J."/>
            <person name="Nusbaum C."/>
            <person name="Birren B."/>
        </authorList>
    </citation>
    <scope>NUCLEOTIDE SEQUENCE [LARGE SCALE GENOMIC DNA]</scope>
    <source>
        <strain evidence="3 4">CBS 110553</strain>
    </source>
</reference>
<dbReference type="EMBL" id="AMGX01000002">
    <property type="protein sequence ID" value="EXJ75001.1"/>
    <property type="molecule type" value="Genomic_DNA"/>
</dbReference>
<dbReference type="HOGENOM" id="CLU_010194_1_0_1"/>
<dbReference type="CDD" id="cd05233">
    <property type="entry name" value="SDR_c"/>
    <property type="match status" value="1"/>
</dbReference>
<dbReference type="InterPro" id="IPR036291">
    <property type="entry name" value="NAD(P)-bd_dom_sf"/>
</dbReference>
<dbReference type="eggNOG" id="KOG0725">
    <property type="taxonomic scope" value="Eukaryota"/>
</dbReference>
<dbReference type="PRINTS" id="PR00081">
    <property type="entry name" value="GDHRDH"/>
</dbReference>
<dbReference type="InterPro" id="IPR002347">
    <property type="entry name" value="SDR_fam"/>
</dbReference>
<comment type="caution">
    <text evidence="3">The sequence shown here is derived from an EMBL/GenBank/DDBJ whole genome shotgun (WGS) entry which is preliminary data.</text>
</comment>
<dbReference type="GO" id="GO:0016491">
    <property type="term" value="F:oxidoreductase activity"/>
    <property type="evidence" value="ECO:0007669"/>
    <property type="project" value="UniProtKB-KW"/>
</dbReference>
<name>W9XDG0_9EURO</name>
<dbReference type="PANTHER" id="PTHR24321">
    <property type="entry name" value="DEHYDROGENASES, SHORT CHAIN"/>
    <property type="match status" value="1"/>
</dbReference>
<evidence type="ECO:0000313" key="3">
    <source>
        <dbReference type="EMBL" id="EXJ75001.1"/>
    </source>
</evidence>
<dbReference type="RefSeq" id="XP_007740503.1">
    <property type="nucleotide sequence ID" value="XM_007742313.1"/>
</dbReference>